<organism evidence="2 3">
    <name type="scientific">Flavobacterium bomense</name>
    <dbReference type="NCBI Taxonomy" id="2497483"/>
    <lineage>
        <taxon>Bacteria</taxon>
        <taxon>Pseudomonadati</taxon>
        <taxon>Bacteroidota</taxon>
        <taxon>Flavobacteriia</taxon>
        <taxon>Flavobacteriales</taxon>
        <taxon>Flavobacteriaceae</taxon>
        <taxon>Flavobacterium</taxon>
    </lineage>
</organism>
<dbReference type="EMBL" id="RYDJ01000007">
    <property type="protein sequence ID" value="RTZ04882.1"/>
    <property type="molecule type" value="Genomic_DNA"/>
</dbReference>
<feature type="compositionally biased region" description="Basic and acidic residues" evidence="1">
    <location>
        <begin position="81"/>
        <end position="96"/>
    </location>
</feature>
<evidence type="ECO:0000256" key="1">
    <source>
        <dbReference type="SAM" id="MobiDB-lite"/>
    </source>
</evidence>
<gene>
    <name evidence="2" type="ORF">EKL98_08035</name>
</gene>
<keyword evidence="3" id="KW-1185">Reference proteome</keyword>
<proteinExistence type="predicted"/>
<evidence type="ECO:0000313" key="2">
    <source>
        <dbReference type="EMBL" id="RTZ04882.1"/>
    </source>
</evidence>
<feature type="region of interest" description="Disordered" evidence="1">
    <location>
        <begin position="81"/>
        <end position="104"/>
    </location>
</feature>
<dbReference type="Proteomes" id="UP000280825">
    <property type="component" value="Unassembled WGS sequence"/>
</dbReference>
<reference evidence="2 3" key="1">
    <citation type="submission" date="2018-12" db="EMBL/GenBank/DDBJ databases">
        <title>Flavobacterium sp. nov., isolated from glacier ice.</title>
        <authorList>
            <person name="Liu Q."/>
            <person name="Xin Y.-H."/>
        </authorList>
    </citation>
    <scope>NUCLEOTIDE SEQUENCE [LARGE SCALE GENOMIC DNA]</scope>
    <source>
        <strain evidence="2 3">RB1N8</strain>
    </source>
</reference>
<name>A0A3S0PII2_9FLAO</name>
<evidence type="ECO:0000313" key="3">
    <source>
        <dbReference type="Proteomes" id="UP000280825"/>
    </source>
</evidence>
<comment type="caution">
    <text evidence="2">The sequence shown here is derived from an EMBL/GenBank/DDBJ whole genome shotgun (WGS) entry which is preliminary data.</text>
</comment>
<sequence length="104" mass="12201">MPTSNAVKGIGSIKTMYNTKKSAISNNEGSDFLKMYMLEKERTRLRSEEILISRRLNIIQIRLNEIQEFYNGQSILLQNPDRTESYQTNKDEEKPNFKTMSIDY</sequence>
<dbReference type="AlphaFoldDB" id="A0A3S0PII2"/>
<dbReference type="RefSeq" id="WP_126462325.1">
    <property type="nucleotide sequence ID" value="NZ_RYDJ01000007.1"/>
</dbReference>
<accession>A0A3S0PII2</accession>
<protein>
    <submittedName>
        <fullName evidence="2">Uncharacterized protein</fullName>
    </submittedName>
</protein>